<accession>A0A7G6T549</accession>
<gene>
    <name evidence="2" type="ORF">HB778_37550</name>
</gene>
<evidence type="ECO:0000259" key="1">
    <source>
        <dbReference type="PROSITE" id="PS51186"/>
    </source>
</evidence>
<dbReference type="CDD" id="cd04301">
    <property type="entry name" value="NAT_SF"/>
    <property type="match status" value="1"/>
</dbReference>
<dbReference type="GO" id="GO:0016747">
    <property type="term" value="F:acyltransferase activity, transferring groups other than amino-acyl groups"/>
    <property type="evidence" value="ECO:0007669"/>
    <property type="project" value="InterPro"/>
</dbReference>
<reference evidence="3" key="1">
    <citation type="journal article" date="2020" name="Mol. Plant Microbe">
        <title>Rhizobial microsymbionts of the narrowly endemic Oxytropis species growing in Kamchatka are characterized by significant genetic diversity and possess a set of genes that are associated with T3SS and T6SS secretion systems and can affect the development of symbiosis.</title>
        <authorList>
            <person name="Safronova V."/>
            <person name="Guro P."/>
            <person name="Sazanova A."/>
            <person name="Kuznetsova I."/>
            <person name="Belimov A."/>
            <person name="Yakubov V."/>
            <person name="Chirak E."/>
            <person name="Afonin A."/>
            <person name="Gogolev Y."/>
            <person name="Andronov E."/>
            <person name="Tikhonovich I."/>
        </authorList>
    </citation>
    <scope>NUCLEOTIDE SEQUENCE [LARGE SCALE GENOMIC DNA]</scope>
    <source>
        <strain evidence="3">583</strain>
        <plasmid evidence="3">p_3</plasmid>
    </source>
</reference>
<name>A0A7G6T549_9HYPH</name>
<dbReference type="Pfam" id="PF00583">
    <property type="entry name" value="Acetyltransf_1"/>
    <property type="match status" value="1"/>
</dbReference>
<proteinExistence type="predicted"/>
<sequence length="200" mass="22390">MDQNIRRLVKGEIENDFSEEGKAFLGDLVYQALPELYDKVPIDRPKLNLILADQIDSPSTELSETWTLWEEGAILGLLSVVDAGELDASQRMGMLDIVRHLDRDARMNFKRALEGHGSNVETLASGEGKYLPRMAVAEAARGKGVARRLMHHVLDRYPNTPIYLHAANTNAIVIKLHKSLGFQCQSESDFPIRVLGRNPQ</sequence>
<dbReference type="EMBL" id="CP050298">
    <property type="protein sequence ID" value="QND61881.1"/>
    <property type="molecule type" value="Genomic_DNA"/>
</dbReference>
<evidence type="ECO:0000313" key="3">
    <source>
        <dbReference type="Proteomes" id="UP000515465"/>
    </source>
</evidence>
<dbReference type="Proteomes" id="UP000515465">
    <property type="component" value="Plasmid p_3"/>
</dbReference>
<dbReference type="PROSITE" id="PS51186">
    <property type="entry name" value="GNAT"/>
    <property type="match status" value="1"/>
</dbReference>
<dbReference type="SUPFAM" id="SSF55729">
    <property type="entry name" value="Acyl-CoA N-acyltransferases (Nat)"/>
    <property type="match status" value="1"/>
</dbReference>
<keyword evidence="2" id="KW-0614">Plasmid</keyword>
<dbReference type="Gene3D" id="3.40.630.30">
    <property type="match status" value="1"/>
</dbReference>
<protein>
    <submittedName>
        <fullName evidence="2">GNAT family N-acetyltransferase</fullName>
    </submittedName>
</protein>
<evidence type="ECO:0000313" key="2">
    <source>
        <dbReference type="EMBL" id="QND61881.1"/>
    </source>
</evidence>
<dbReference type="AlphaFoldDB" id="A0A7G6T549"/>
<geneLocation type="plasmid" evidence="2 3">
    <name>p_3</name>
</geneLocation>
<keyword evidence="2" id="KW-0808">Transferase</keyword>
<feature type="domain" description="N-acetyltransferase" evidence="1">
    <location>
        <begin position="34"/>
        <end position="200"/>
    </location>
</feature>
<organism evidence="2 3">
    <name type="scientific">Mesorhizobium huakuii</name>
    <dbReference type="NCBI Taxonomy" id="28104"/>
    <lineage>
        <taxon>Bacteria</taxon>
        <taxon>Pseudomonadati</taxon>
        <taxon>Pseudomonadota</taxon>
        <taxon>Alphaproteobacteria</taxon>
        <taxon>Hyphomicrobiales</taxon>
        <taxon>Phyllobacteriaceae</taxon>
        <taxon>Mesorhizobium</taxon>
    </lineage>
</organism>
<dbReference type="InterPro" id="IPR000182">
    <property type="entry name" value="GNAT_dom"/>
</dbReference>
<dbReference type="InterPro" id="IPR016181">
    <property type="entry name" value="Acyl_CoA_acyltransferase"/>
</dbReference>
<dbReference type="RefSeq" id="WP_183465525.1">
    <property type="nucleotide sequence ID" value="NZ_CP050298.1"/>
</dbReference>